<sequence>MRRRERLAAVHDLAHDQWGVVSRAQLLSRGIDRYDVRNEVAAGRWRLLGARTVAVQSDLDPRASWWRAVWEAGEAARLDGSSALLAAGLRHWDEALLHVSVPRGSHARRVHGVRLHHVSGLEPASGSGVPRSRPEIAAVRAAQWATTDRQAMTVLVMSVQQRVVAPHRLADAWTQVTRNPRRRLLAEVDDALRDNHLLIAGTLTLRIPVLGLRLRPVEFMDQVETLVRRAQMQKERAV</sequence>
<name>A0ABT6C7I3_9MICO</name>
<dbReference type="EMBL" id="JAROAV010000029">
    <property type="protein sequence ID" value="MDF8264904.1"/>
    <property type="molecule type" value="Genomic_DNA"/>
</dbReference>
<dbReference type="RefSeq" id="WP_277192292.1">
    <property type="nucleotide sequence ID" value="NZ_JAROAV010000029.1"/>
</dbReference>
<organism evidence="1 2">
    <name type="scientific">Luteipulveratus flavus</name>
    <dbReference type="NCBI Taxonomy" id="3031728"/>
    <lineage>
        <taxon>Bacteria</taxon>
        <taxon>Bacillati</taxon>
        <taxon>Actinomycetota</taxon>
        <taxon>Actinomycetes</taxon>
        <taxon>Micrococcales</taxon>
        <taxon>Dermacoccaceae</taxon>
        <taxon>Luteipulveratus</taxon>
    </lineage>
</organism>
<evidence type="ECO:0000313" key="2">
    <source>
        <dbReference type="Proteomes" id="UP001528912"/>
    </source>
</evidence>
<reference evidence="1 2" key="1">
    <citation type="submission" date="2023-03" db="EMBL/GenBank/DDBJ databases">
        <title>YIM 133296 draft genome.</title>
        <authorList>
            <person name="Xiong L."/>
        </authorList>
    </citation>
    <scope>NUCLEOTIDE SEQUENCE [LARGE SCALE GENOMIC DNA]</scope>
    <source>
        <strain evidence="1 2">YIM 133296</strain>
    </source>
</reference>
<gene>
    <name evidence="1" type="ORF">P4R38_11675</name>
</gene>
<protein>
    <recommendedName>
        <fullName evidence="3">AbiEi antitoxin C-terminal domain-containing protein</fullName>
    </recommendedName>
</protein>
<evidence type="ECO:0000313" key="1">
    <source>
        <dbReference type="EMBL" id="MDF8264904.1"/>
    </source>
</evidence>
<dbReference type="Proteomes" id="UP001528912">
    <property type="component" value="Unassembled WGS sequence"/>
</dbReference>
<proteinExistence type="predicted"/>
<evidence type="ECO:0008006" key="3">
    <source>
        <dbReference type="Google" id="ProtNLM"/>
    </source>
</evidence>
<keyword evidence="2" id="KW-1185">Reference proteome</keyword>
<comment type="caution">
    <text evidence="1">The sequence shown here is derived from an EMBL/GenBank/DDBJ whole genome shotgun (WGS) entry which is preliminary data.</text>
</comment>
<accession>A0ABT6C7I3</accession>